<dbReference type="AlphaFoldDB" id="A0A7W4YZ86"/>
<reference evidence="1 2" key="1">
    <citation type="submission" date="2020-08" db="EMBL/GenBank/DDBJ databases">
        <title>The Agave Microbiome: Exploring the role of microbial communities in plant adaptations to desert environments.</title>
        <authorList>
            <person name="Partida-Martinez L.P."/>
        </authorList>
    </citation>
    <scope>NUCLEOTIDE SEQUENCE [LARGE SCALE GENOMIC DNA]</scope>
    <source>
        <strain evidence="1 2">AT3.9</strain>
    </source>
</reference>
<dbReference type="EMBL" id="JACHWB010000006">
    <property type="protein sequence ID" value="MBB3020798.1"/>
    <property type="molecule type" value="Genomic_DNA"/>
</dbReference>
<gene>
    <name evidence="1" type="ORF">FHR70_003886</name>
</gene>
<comment type="caution">
    <text evidence="1">The sequence shown here is derived from an EMBL/GenBank/DDBJ whole genome shotgun (WGS) entry which is preliminary data.</text>
</comment>
<evidence type="ECO:0000313" key="2">
    <source>
        <dbReference type="Proteomes" id="UP000532010"/>
    </source>
</evidence>
<name>A0A7W4YZ86_9HYPH</name>
<protein>
    <submittedName>
        <fullName evidence="1">Uncharacterized protein</fullName>
    </submittedName>
</protein>
<dbReference type="Proteomes" id="UP000532010">
    <property type="component" value="Unassembled WGS sequence"/>
</dbReference>
<organism evidence="1 2">
    <name type="scientific">Microvirga lupini</name>
    <dbReference type="NCBI Taxonomy" id="420324"/>
    <lineage>
        <taxon>Bacteria</taxon>
        <taxon>Pseudomonadati</taxon>
        <taxon>Pseudomonadota</taxon>
        <taxon>Alphaproteobacteria</taxon>
        <taxon>Hyphomicrobiales</taxon>
        <taxon>Methylobacteriaceae</taxon>
        <taxon>Microvirga</taxon>
    </lineage>
</organism>
<sequence>MVVSFFTYLGDRLGLNTGQPKIPPLAVLVARAA</sequence>
<evidence type="ECO:0000313" key="1">
    <source>
        <dbReference type="EMBL" id="MBB3020798.1"/>
    </source>
</evidence>
<proteinExistence type="predicted"/>
<accession>A0A7W4YZ86</accession>
<keyword evidence="2" id="KW-1185">Reference proteome</keyword>